<organism evidence="2 3">
    <name type="scientific">Mycobacterium phage Gaia</name>
    <dbReference type="NCBI Taxonomy" id="1486472"/>
    <lineage>
        <taxon>Viruses</taxon>
        <taxon>Duplodnaviria</taxon>
        <taxon>Heunggongvirae</taxon>
        <taxon>Uroviricota</taxon>
        <taxon>Caudoviricetes</taxon>
        <taxon>Gaiavirus</taxon>
        <taxon>Gaiavirus gaia</taxon>
    </lineage>
</organism>
<sequence length="64" mass="6762">MQVGLRIAPLTRSRGRGPSPGTCELSEFTPVIGVKPQTHHSHGHVTTAQPAARSAKLPNARSLP</sequence>
<evidence type="ECO:0000256" key="1">
    <source>
        <dbReference type="SAM" id="MobiDB-lite"/>
    </source>
</evidence>
<dbReference type="EMBL" id="KJ567043">
    <property type="protein sequence ID" value="AID58954.1"/>
    <property type="molecule type" value="Genomic_DNA"/>
</dbReference>
<feature type="region of interest" description="Disordered" evidence="1">
    <location>
        <begin position="1"/>
        <end position="64"/>
    </location>
</feature>
<accession>A0A068F2K1</accession>
<dbReference type="Proteomes" id="UP000027491">
    <property type="component" value="Segment"/>
</dbReference>
<evidence type="ECO:0000313" key="2">
    <source>
        <dbReference type="EMBL" id="AID58954.1"/>
    </source>
</evidence>
<dbReference type="GeneID" id="23679641"/>
<gene>
    <name evidence="2" type="primary">135</name>
    <name evidence="2" type="ORF">PBI_GAIA_135</name>
</gene>
<evidence type="ECO:0000313" key="3">
    <source>
        <dbReference type="Proteomes" id="UP000027491"/>
    </source>
</evidence>
<name>A0A068F2K1_9CAUD</name>
<keyword evidence="3" id="KW-1185">Reference proteome</keyword>
<proteinExistence type="predicted"/>
<dbReference type="KEGG" id="vg:23679641"/>
<dbReference type="RefSeq" id="YP_009124877.1">
    <property type="nucleotide sequence ID" value="NC_026590.1"/>
</dbReference>
<reference evidence="2 3" key="1">
    <citation type="submission" date="2014-03" db="EMBL/GenBank/DDBJ databases">
        <authorList>
            <person name="Yoder B.A."/>
            <person name="Colicchio M.A."/>
            <person name="Schafer C.E."/>
            <person name="Abrahim M.R."/>
            <person name="Adkins N.L."/>
            <person name="Burke K.A."/>
            <person name="Churilla B.M."/>
            <person name="Cohen K.L."/>
            <person name="Fasoranti T.O."/>
            <person name="Genkil J.S."/>
            <person name="Kramer Z.J."/>
            <person name="Prout A.K."/>
            <person name="Schwarz A.G."/>
            <person name="Tish M."/>
            <person name="Vispute N."/>
            <person name="Wilkes K.E."/>
            <person name="Williams C.R."/>
            <person name="Xiao X."/>
            <person name="Yu V.J."/>
            <person name="Lapin J.S."/>
            <person name="Ott C.T."/>
            <person name="Walburn T.D."/>
            <person name="Bradley K.W."/>
            <person name="Clarke D.Q."/>
            <person name="Lewis M.F."/>
            <person name="Barker L.P."/>
            <person name="Bailey C."/>
            <person name="Asai D.J."/>
            <person name="Bowman C.A."/>
            <person name="Russell D.A."/>
            <person name="Pope W.H."/>
            <person name="Jacobs-Sera D."/>
            <person name="Hendrix R.W."/>
            <person name="Hatfull G.F."/>
        </authorList>
    </citation>
    <scope>NUCLEOTIDE SEQUENCE [LARGE SCALE GENOMIC DNA]</scope>
</reference>
<protein>
    <submittedName>
        <fullName evidence="2">Uncharacterized protein</fullName>
    </submittedName>
</protein>